<evidence type="ECO:0000313" key="7">
    <source>
        <dbReference type="EMBL" id="OCK73279.1"/>
    </source>
</evidence>
<dbReference type="Gene3D" id="1.20.1720.10">
    <property type="entry name" value="Multidrug resistance protein D"/>
    <property type="match status" value="1"/>
</dbReference>
<dbReference type="GO" id="GO:0005886">
    <property type="term" value="C:plasma membrane"/>
    <property type="evidence" value="ECO:0007669"/>
    <property type="project" value="TreeGrafter"/>
</dbReference>
<gene>
    <name evidence="7" type="ORF">K432DRAFT_438360</name>
</gene>
<dbReference type="PANTHER" id="PTHR23501">
    <property type="entry name" value="MAJOR FACILITATOR SUPERFAMILY"/>
    <property type="match status" value="1"/>
</dbReference>
<feature type="transmembrane region" description="Helical" evidence="5">
    <location>
        <begin position="96"/>
        <end position="121"/>
    </location>
</feature>
<organism evidence="7 8">
    <name type="scientific">Lepidopterella palustris CBS 459.81</name>
    <dbReference type="NCBI Taxonomy" id="1314670"/>
    <lineage>
        <taxon>Eukaryota</taxon>
        <taxon>Fungi</taxon>
        <taxon>Dikarya</taxon>
        <taxon>Ascomycota</taxon>
        <taxon>Pezizomycotina</taxon>
        <taxon>Dothideomycetes</taxon>
        <taxon>Pleosporomycetidae</taxon>
        <taxon>Mytilinidiales</taxon>
        <taxon>Argynnaceae</taxon>
        <taxon>Lepidopterella</taxon>
    </lineage>
</organism>
<evidence type="ECO:0000256" key="2">
    <source>
        <dbReference type="ARBA" id="ARBA00022692"/>
    </source>
</evidence>
<dbReference type="SUPFAM" id="SSF103473">
    <property type="entry name" value="MFS general substrate transporter"/>
    <property type="match status" value="1"/>
</dbReference>
<dbReference type="PROSITE" id="PS50850">
    <property type="entry name" value="MFS"/>
    <property type="match status" value="1"/>
</dbReference>
<protein>
    <submittedName>
        <fullName evidence="7">Putative efflux pump antibiotic resistance protein</fullName>
    </submittedName>
</protein>
<feature type="transmembrane region" description="Helical" evidence="5">
    <location>
        <begin position="323"/>
        <end position="348"/>
    </location>
</feature>
<evidence type="ECO:0000313" key="8">
    <source>
        <dbReference type="Proteomes" id="UP000250266"/>
    </source>
</evidence>
<evidence type="ECO:0000256" key="3">
    <source>
        <dbReference type="ARBA" id="ARBA00022989"/>
    </source>
</evidence>
<evidence type="ECO:0000256" key="1">
    <source>
        <dbReference type="ARBA" id="ARBA00004141"/>
    </source>
</evidence>
<proteinExistence type="predicted"/>
<dbReference type="Gene3D" id="1.20.1250.20">
    <property type="entry name" value="MFS general substrate transporter like domains"/>
    <property type="match status" value="1"/>
</dbReference>
<evidence type="ECO:0000259" key="6">
    <source>
        <dbReference type="PROSITE" id="PS50850"/>
    </source>
</evidence>
<evidence type="ECO:0000256" key="4">
    <source>
        <dbReference type="ARBA" id="ARBA00023136"/>
    </source>
</evidence>
<feature type="transmembrane region" description="Helical" evidence="5">
    <location>
        <begin position="28"/>
        <end position="48"/>
    </location>
</feature>
<dbReference type="InterPro" id="IPR020846">
    <property type="entry name" value="MFS_dom"/>
</dbReference>
<feature type="transmembrane region" description="Helical" evidence="5">
    <location>
        <begin position="266"/>
        <end position="291"/>
    </location>
</feature>
<dbReference type="GO" id="GO:0022857">
    <property type="term" value="F:transmembrane transporter activity"/>
    <property type="evidence" value="ECO:0007669"/>
    <property type="project" value="InterPro"/>
</dbReference>
<dbReference type="Pfam" id="PF07690">
    <property type="entry name" value="MFS_1"/>
    <property type="match status" value="1"/>
</dbReference>
<dbReference type="EMBL" id="KV745849">
    <property type="protein sequence ID" value="OCK73279.1"/>
    <property type="molecule type" value="Genomic_DNA"/>
</dbReference>
<comment type="subcellular location">
    <subcellularLocation>
        <location evidence="1">Membrane</location>
        <topology evidence="1">Multi-pass membrane protein</topology>
    </subcellularLocation>
</comment>
<dbReference type="InterPro" id="IPR036259">
    <property type="entry name" value="MFS_trans_sf"/>
</dbReference>
<dbReference type="Proteomes" id="UP000250266">
    <property type="component" value="Unassembled WGS sequence"/>
</dbReference>
<feature type="transmembrane region" description="Helical" evidence="5">
    <location>
        <begin position="133"/>
        <end position="159"/>
    </location>
</feature>
<dbReference type="AlphaFoldDB" id="A0A8E2J908"/>
<feature type="transmembrane region" description="Helical" evidence="5">
    <location>
        <begin position="179"/>
        <end position="212"/>
    </location>
</feature>
<name>A0A8E2J908_9PEZI</name>
<feature type="transmembrane region" description="Helical" evidence="5">
    <location>
        <begin position="431"/>
        <end position="453"/>
    </location>
</feature>
<sequence>MAEKTPADVTVSGQGTVQEEWKPRRQEYLIMITMSLISLMVALDTSILTPCLPTMASALHGTANDAFWAGTSYLLTSSIFQPFLAALSDIFGRQQLLFTAILLFLIGSILAAVAQGFPLLLAGRNIVPLRQRLIYASFVQVSWALGIITVGLVMVPLVVRLKLPESSLLQKFWGVDWMGGALFIGSTTSLLLGITWGGVEYPWASVALTMLWEWKGPKKPFLRLSIFKGRSAASIYLCAIAQGLILYGDIYYVPFYLEVVKGYSPILTGVGLMPITVGIIPTTILISGLVAKLGRYRWAIWSGWLVTIIGTALMIVLDVDTLTYQWVLCLFVLGLGHGMILSILTYAIQVVTSNSDGPYAVAMYTSIRTFGMCLGVAVGGTALQNLLSKYLGEVGLPTDIAQNAEGYAQILLRLPKELEYRAKVVAVYAKAFRGVFEIITGISAVGGLAGLFIERYSMNRSLDSEYVLMRENLE</sequence>
<reference evidence="7 8" key="1">
    <citation type="journal article" date="2016" name="Nat. Commun.">
        <title>Ectomycorrhizal ecology is imprinted in the genome of the dominant symbiotic fungus Cenococcum geophilum.</title>
        <authorList>
            <consortium name="DOE Joint Genome Institute"/>
            <person name="Peter M."/>
            <person name="Kohler A."/>
            <person name="Ohm R.A."/>
            <person name="Kuo A."/>
            <person name="Krutzmann J."/>
            <person name="Morin E."/>
            <person name="Arend M."/>
            <person name="Barry K.W."/>
            <person name="Binder M."/>
            <person name="Choi C."/>
            <person name="Clum A."/>
            <person name="Copeland A."/>
            <person name="Grisel N."/>
            <person name="Haridas S."/>
            <person name="Kipfer T."/>
            <person name="LaButti K."/>
            <person name="Lindquist E."/>
            <person name="Lipzen A."/>
            <person name="Maire R."/>
            <person name="Meier B."/>
            <person name="Mihaltcheva S."/>
            <person name="Molinier V."/>
            <person name="Murat C."/>
            <person name="Poggeler S."/>
            <person name="Quandt C.A."/>
            <person name="Sperisen C."/>
            <person name="Tritt A."/>
            <person name="Tisserant E."/>
            <person name="Crous P.W."/>
            <person name="Henrissat B."/>
            <person name="Nehls U."/>
            <person name="Egli S."/>
            <person name="Spatafora J.W."/>
            <person name="Grigoriev I.V."/>
            <person name="Martin F.M."/>
        </authorList>
    </citation>
    <scope>NUCLEOTIDE SEQUENCE [LARGE SCALE GENOMIC DNA]</scope>
    <source>
        <strain evidence="7 8">CBS 459.81</strain>
    </source>
</reference>
<keyword evidence="8" id="KW-1185">Reference proteome</keyword>
<keyword evidence="2 5" id="KW-0812">Transmembrane</keyword>
<feature type="transmembrane region" description="Helical" evidence="5">
    <location>
        <begin position="298"/>
        <end position="317"/>
    </location>
</feature>
<feature type="transmembrane region" description="Helical" evidence="5">
    <location>
        <begin position="233"/>
        <end position="254"/>
    </location>
</feature>
<evidence type="ECO:0000256" key="5">
    <source>
        <dbReference type="SAM" id="Phobius"/>
    </source>
</evidence>
<accession>A0A8E2J908</accession>
<dbReference type="InterPro" id="IPR011701">
    <property type="entry name" value="MFS"/>
</dbReference>
<keyword evidence="3 5" id="KW-1133">Transmembrane helix</keyword>
<keyword evidence="4 5" id="KW-0472">Membrane</keyword>
<dbReference type="OrthoDB" id="2351791at2759"/>
<dbReference type="PANTHER" id="PTHR23501:SF94">
    <property type="entry name" value="MAJOR FACILITATOR SUPERFAMILY (MFS) PROFILE DOMAIN-CONTAINING PROTEIN"/>
    <property type="match status" value="1"/>
</dbReference>
<feature type="domain" description="Major facilitator superfamily (MFS) profile" evidence="6">
    <location>
        <begin position="30"/>
        <end position="458"/>
    </location>
</feature>